<keyword evidence="4" id="KW-1185">Reference proteome</keyword>
<dbReference type="PANTHER" id="PTHR12203">
    <property type="entry name" value="KDEL LYS-ASP-GLU-LEU CONTAINING - RELATED"/>
    <property type="match status" value="1"/>
</dbReference>
<accession>F0YBJ9</accession>
<evidence type="ECO:0000313" key="4">
    <source>
        <dbReference type="Proteomes" id="UP000002729"/>
    </source>
</evidence>
<name>F0YBJ9_AURAN</name>
<evidence type="ECO:0008006" key="5">
    <source>
        <dbReference type="Google" id="ProtNLM"/>
    </source>
</evidence>
<evidence type="ECO:0000256" key="1">
    <source>
        <dbReference type="SAM" id="MobiDB-lite"/>
    </source>
</evidence>
<dbReference type="KEGG" id="aaf:AURANDRAFT_64807"/>
<proteinExistence type="predicted"/>
<dbReference type="Gene3D" id="3.40.50.300">
    <property type="entry name" value="P-loop containing nucleotide triphosphate hydrolases"/>
    <property type="match status" value="1"/>
</dbReference>
<dbReference type="InParanoid" id="F0YBJ9"/>
<reference evidence="3 4" key="1">
    <citation type="journal article" date="2011" name="Proc. Natl. Acad. Sci. U.S.A.">
        <title>Niche of harmful alga Aureococcus anophagefferens revealed through ecogenomics.</title>
        <authorList>
            <person name="Gobler C.J."/>
            <person name="Berry D.L."/>
            <person name="Dyhrman S.T."/>
            <person name="Wilhelm S.W."/>
            <person name="Salamov A."/>
            <person name="Lobanov A.V."/>
            <person name="Zhang Y."/>
            <person name="Collier J.L."/>
            <person name="Wurch L.L."/>
            <person name="Kustka A.B."/>
            <person name="Dill B.D."/>
            <person name="Shah M."/>
            <person name="VerBerkmoes N.C."/>
            <person name="Kuo A."/>
            <person name="Terry A."/>
            <person name="Pangilinan J."/>
            <person name="Lindquist E.A."/>
            <person name="Lucas S."/>
            <person name="Paulsen I.T."/>
            <person name="Hattenrath-Lehmann T.K."/>
            <person name="Talmage S.C."/>
            <person name="Walker E.A."/>
            <person name="Koch F."/>
            <person name="Burson A.M."/>
            <person name="Marcoval M.A."/>
            <person name="Tang Y.Z."/>
            <person name="Lecleir G.R."/>
            <person name="Coyne K.J."/>
            <person name="Berg G.M."/>
            <person name="Bertrand E.M."/>
            <person name="Saito M.A."/>
            <person name="Gladyshev V.N."/>
            <person name="Grigoriev I.V."/>
        </authorList>
    </citation>
    <scope>NUCLEOTIDE SEQUENCE [LARGE SCALE GENOMIC DNA]</scope>
    <source>
        <strain evidence="4">CCMP 1984</strain>
    </source>
</reference>
<keyword evidence="2" id="KW-0732">Signal</keyword>
<dbReference type="SUPFAM" id="SSF52540">
    <property type="entry name" value="P-loop containing nucleoside triphosphate hydrolases"/>
    <property type="match status" value="1"/>
</dbReference>
<feature type="signal peptide" evidence="2">
    <location>
        <begin position="1"/>
        <end position="16"/>
    </location>
</feature>
<dbReference type="OrthoDB" id="200177at2759"/>
<sequence length="1338" mass="140490">MRRALLLLLATALAGADDAPLACPCGLGATPWPKAAPAATSDLRWLHVPKVGASFALSVARAFRACDGVKLEGVPSAMRSCEGRAQAECLLEALAKRSRRCRDAVAAAVDGHAPLEPHRAYAGLFREPGARLASLAHQAATAGSLRGAKRRERNAIFARAANLTAAGLGARPELVGCAARARMLLGKPCVAAAAVVPGDVALATQRLRTMRFVGLFEDWATSVCLFHRALRLPAPSKAEVADVRRGPKAPAGPARDPRDWADLAVYAAAAHRFAATLRAHGGSATCVAAADARAAAAAAAAAEAAARRDAAAAYVAVDGAKTAAKRAARAADGFWGRLPATWAFLERDAAPWAGGFERAGVDAAFHRPWDPLRRGLRVTTYRGRLYAAYAEDRELPFLAVFHELLRRYPSLPDVDLVVMPMDVPGPASATLPPLFAQARFKRSAPADRQWLLPSFDTFRLEGGDVDDVAPAAARERSGAFWRGTVRGFRGYSAEAMVARRFRLTNLNHDPSAANPHALAEPYDARVQFSGGVGNWRRWTVTTACDAGDDRLDVVEPGGVDVVDRGGAAGDATRARGAGVDATEARRAIEAAAAAGAGPASFKLLNYGFGDHGAICAKEALLYLDGISTSNGLKYYLACGAPVLMDRASRFEDLITAAWPMVAGGNLTEGVDYVAVGAAADDVRADERTRAAAEKRFCGDVAAAVDGLRRNPADAAAMGARGRRAALAVGTAARGLEYLAVWKSNSELGYLERALASYARLQNFDVADDVSAHGAPRWRDAAGDAMDATPASLADDADARNRFGELQVALLGRRAGDAAAARRLFAPAPPNGHFPRDGACAAFENPADAAAAGPPLVVAGQGGSGTRSVVSLLRAAGALVNGRDTNDATNDAAAMRDAGMDDFDRPADGVLDKLLPAVGSGGFLFDRAAFPAASRRRELAALCAFSLNMSAVAREAAATGRVWGWKEPRAFFYLNSWGVAFPKFRFLHVARDVRTVGTTHLEGSLDAWRLYWGAAALEDHAAAARRAIAGDAAVAAAADGAAAPFSCPRLFHDALLWRLLFAQFWADEQLAVVAAGARLGPGRYRLARIEDLSGGAACAAAGAEKRGCPADSGDAGAAHADDLLRWVFGDAHGERTIGDKLETWRATFGGHEASYRHAKPVCDLLVKASFGDLTRGHFKSERMKDGSLRVQMQGARNKVAAFLDYAGGLPAKDAHKLPVSDLISSAHLRKDRGLGPRVAAVAAVKSQCYAVSAAANALQRAAPGVGAALAALGYPPDVELLPSVYDGRDAAGRKRKPGPDEQIYDAISPTCGLGVAQGRRKPGGRAKGPKGRRRRRAPN</sequence>
<dbReference type="InterPro" id="IPR051091">
    <property type="entry name" value="O-Glucosyltr/Glycosyltrsf_90"/>
</dbReference>
<dbReference type="GeneID" id="20225011"/>
<feature type="compositionally biased region" description="Basic residues" evidence="1">
    <location>
        <begin position="1317"/>
        <end position="1338"/>
    </location>
</feature>
<dbReference type="InterPro" id="IPR027417">
    <property type="entry name" value="P-loop_NTPase"/>
</dbReference>
<feature type="region of interest" description="Disordered" evidence="1">
    <location>
        <begin position="1311"/>
        <end position="1338"/>
    </location>
</feature>
<evidence type="ECO:0000313" key="3">
    <source>
        <dbReference type="EMBL" id="EGB07682.1"/>
    </source>
</evidence>
<gene>
    <name evidence="3" type="ORF">AURANDRAFT_64807</name>
</gene>
<dbReference type="PANTHER" id="PTHR12203:SF35">
    <property type="entry name" value="PROTEIN O-GLUCOSYLTRANSFERASE 1"/>
    <property type="match status" value="1"/>
</dbReference>
<evidence type="ECO:0000256" key="2">
    <source>
        <dbReference type="SAM" id="SignalP"/>
    </source>
</evidence>
<dbReference type="Proteomes" id="UP000002729">
    <property type="component" value="Unassembled WGS sequence"/>
</dbReference>
<dbReference type="RefSeq" id="XP_009037674.1">
    <property type="nucleotide sequence ID" value="XM_009039426.1"/>
</dbReference>
<organism evidence="4">
    <name type="scientific">Aureococcus anophagefferens</name>
    <name type="common">Harmful bloom alga</name>
    <dbReference type="NCBI Taxonomy" id="44056"/>
    <lineage>
        <taxon>Eukaryota</taxon>
        <taxon>Sar</taxon>
        <taxon>Stramenopiles</taxon>
        <taxon>Ochrophyta</taxon>
        <taxon>Pelagophyceae</taxon>
        <taxon>Pelagomonadales</taxon>
        <taxon>Pelagomonadaceae</taxon>
        <taxon>Aureococcus</taxon>
    </lineage>
</organism>
<dbReference type="EMBL" id="GL833130">
    <property type="protein sequence ID" value="EGB07682.1"/>
    <property type="molecule type" value="Genomic_DNA"/>
</dbReference>
<feature type="chain" id="PRO_5003261541" description="Glycosyl transferase CAP10 domain-containing protein" evidence="2">
    <location>
        <begin position="17"/>
        <end position="1338"/>
    </location>
</feature>
<protein>
    <recommendedName>
        <fullName evidence="5">Glycosyl transferase CAP10 domain-containing protein</fullName>
    </recommendedName>
</protein>